<organism evidence="2 3">
    <name type="scientific">Salinimicrobium marinum</name>
    <dbReference type="NCBI Taxonomy" id="680283"/>
    <lineage>
        <taxon>Bacteria</taxon>
        <taxon>Pseudomonadati</taxon>
        <taxon>Bacteroidota</taxon>
        <taxon>Flavobacteriia</taxon>
        <taxon>Flavobacteriales</taxon>
        <taxon>Flavobacteriaceae</taxon>
        <taxon>Salinimicrobium</taxon>
    </lineage>
</organism>
<dbReference type="EMBL" id="BMXB01000006">
    <property type="protein sequence ID" value="GHA37835.1"/>
    <property type="molecule type" value="Genomic_DNA"/>
</dbReference>
<dbReference type="PROSITE" id="PS51257">
    <property type="entry name" value="PROKAR_LIPOPROTEIN"/>
    <property type="match status" value="1"/>
</dbReference>
<reference evidence="2" key="1">
    <citation type="journal article" date="2014" name="Int. J. Syst. Evol. Microbiol.">
        <title>Complete genome sequence of Corynebacterium casei LMG S-19264T (=DSM 44701T), isolated from a smear-ripened cheese.</title>
        <authorList>
            <consortium name="US DOE Joint Genome Institute (JGI-PGF)"/>
            <person name="Walter F."/>
            <person name="Albersmeier A."/>
            <person name="Kalinowski J."/>
            <person name="Ruckert C."/>
        </authorList>
    </citation>
    <scope>NUCLEOTIDE SEQUENCE</scope>
    <source>
        <strain evidence="2">KCTC 12719</strain>
    </source>
</reference>
<comment type="caution">
    <text evidence="2">The sequence shown here is derived from an EMBL/GenBank/DDBJ whole genome shotgun (WGS) entry which is preliminary data.</text>
</comment>
<protein>
    <recommendedName>
        <fullName evidence="4">YtkA-like</fullName>
    </recommendedName>
</protein>
<name>A0A918SF80_9FLAO</name>
<evidence type="ECO:0000256" key="1">
    <source>
        <dbReference type="SAM" id="SignalP"/>
    </source>
</evidence>
<reference evidence="2" key="2">
    <citation type="submission" date="2020-09" db="EMBL/GenBank/DDBJ databases">
        <authorList>
            <person name="Sun Q."/>
            <person name="Kim S."/>
        </authorList>
    </citation>
    <scope>NUCLEOTIDE SEQUENCE</scope>
    <source>
        <strain evidence="2">KCTC 12719</strain>
    </source>
</reference>
<evidence type="ECO:0000313" key="2">
    <source>
        <dbReference type="EMBL" id="GHA37835.1"/>
    </source>
</evidence>
<evidence type="ECO:0000313" key="3">
    <source>
        <dbReference type="Proteomes" id="UP000610456"/>
    </source>
</evidence>
<proteinExistence type="predicted"/>
<keyword evidence="1" id="KW-0732">Signal</keyword>
<dbReference type="AlphaFoldDB" id="A0A918SF80"/>
<dbReference type="Proteomes" id="UP000610456">
    <property type="component" value="Unassembled WGS sequence"/>
</dbReference>
<gene>
    <name evidence="2" type="ORF">GCM10007103_19230</name>
</gene>
<accession>A0A918SF80</accession>
<sequence>MKFKYFFSLLLLAGLTSCSTDSEEVIPDNELEGLVKIQTIQNHTHKLELYSANGDLQEGYNKIVFNLQTLDGREMISDAEIQWNPMMHMESMAHSAPKSEINKRTENLYEGYIIFTMAENEIEYWSIDFDYTIDGEVFSLEAPITVLPTERQKVTSFMGLDDKRYVLTLVEPTDPEVATNEVTIGLFQMANMMEYPVMDGYRILIDPRMPGMGNHSSPNNVHLTRFASDDFYHGKLNLTMSGYWRINLILHNEHGEVVKGEPVDEINESSSLYVELEF</sequence>
<dbReference type="RefSeq" id="WP_189604526.1">
    <property type="nucleotide sequence ID" value="NZ_BMXB01000006.1"/>
</dbReference>
<evidence type="ECO:0008006" key="4">
    <source>
        <dbReference type="Google" id="ProtNLM"/>
    </source>
</evidence>
<keyword evidence="3" id="KW-1185">Reference proteome</keyword>
<feature type="signal peptide" evidence="1">
    <location>
        <begin position="1"/>
        <end position="22"/>
    </location>
</feature>
<feature type="chain" id="PRO_5037962237" description="YtkA-like" evidence="1">
    <location>
        <begin position="23"/>
        <end position="278"/>
    </location>
</feature>